<feature type="transmembrane region" description="Helical" evidence="1">
    <location>
        <begin position="87"/>
        <end position="110"/>
    </location>
</feature>
<evidence type="ECO:0000313" key="4">
    <source>
        <dbReference type="Proteomes" id="UP001519460"/>
    </source>
</evidence>
<feature type="signal peptide" evidence="2">
    <location>
        <begin position="1"/>
        <end position="18"/>
    </location>
</feature>
<gene>
    <name evidence="3" type="ORF">BaRGS_00021091</name>
</gene>
<reference evidence="3 4" key="1">
    <citation type="journal article" date="2023" name="Sci. Data">
        <title>Genome assembly of the Korean intertidal mud-creeper Batillaria attramentaria.</title>
        <authorList>
            <person name="Patra A.K."/>
            <person name="Ho P.T."/>
            <person name="Jun S."/>
            <person name="Lee S.J."/>
            <person name="Kim Y."/>
            <person name="Won Y.J."/>
        </authorList>
    </citation>
    <scope>NUCLEOTIDE SEQUENCE [LARGE SCALE GENOMIC DNA]</scope>
    <source>
        <strain evidence="3">Wonlab-2016</strain>
    </source>
</reference>
<keyword evidence="1" id="KW-1133">Transmembrane helix</keyword>
<feature type="chain" id="PRO_5044784930" evidence="2">
    <location>
        <begin position="19"/>
        <end position="111"/>
    </location>
</feature>
<evidence type="ECO:0000313" key="3">
    <source>
        <dbReference type="EMBL" id="KAK7487672.1"/>
    </source>
</evidence>
<sequence>MMMIKVLLHLHSLQLAGSGSSGSVEIHGEKRNPQFFEDILAGRTFDELPMHVKLCFWLCGIEALARKKEHVKQEVQQLACSLWEPPAMIWLLHLNGLLALTIITGLWAYYS</sequence>
<evidence type="ECO:0000256" key="1">
    <source>
        <dbReference type="SAM" id="Phobius"/>
    </source>
</evidence>
<keyword evidence="1" id="KW-0472">Membrane</keyword>
<dbReference type="AlphaFoldDB" id="A0ABD0KKV9"/>
<protein>
    <submittedName>
        <fullName evidence="3">Uncharacterized protein</fullName>
    </submittedName>
</protein>
<keyword evidence="4" id="KW-1185">Reference proteome</keyword>
<comment type="caution">
    <text evidence="3">The sequence shown here is derived from an EMBL/GenBank/DDBJ whole genome shotgun (WGS) entry which is preliminary data.</text>
</comment>
<evidence type="ECO:0000256" key="2">
    <source>
        <dbReference type="SAM" id="SignalP"/>
    </source>
</evidence>
<organism evidence="3 4">
    <name type="scientific">Batillaria attramentaria</name>
    <dbReference type="NCBI Taxonomy" id="370345"/>
    <lineage>
        <taxon>Eukaryota</taxon>
        <taxon>Metazoa</taxon>
        <taxon>Spiralia</taxon>
        <taxon>Lophotrochozoa</taxon>
        <taxon>Mollusca</taxon>
        <taxon>Gastropoda</taxon>
        <taxon>Caenogastropoda</taxon>
        <taxon>Sorbeoconcha</taxon>
        <taxon>Cerithioidea</taxon>
        <taxon>Batillariidae</taxon>
        <taxon>Batillaria</taxon>
    </lineage>
</organism>
<dbReference type="Proteomes" id="UP001519460">
    <property type="component" value="Unassembled WGS sequence"/>
</dbReference>
<dbReference type="EMBL" id="JACVVK020000161">
    <property type="protein sequence ID" value="KAK7487672.1"/>
    <property type="molecule type" value="Genomic_DNA"/>
</dbReference>
<keyword evidence="1" id="KW-0812">Transmembrane</keyword>
<name>A0ABD0KKV9_9CAEN</name>
<keyword evidence="2" id="KW-0732">Signal</keyword>
<proteinExistence type="predicted"/>
<accession>A0ABD0KKV9</accession>